<feature type="transmembrane region" description="Helical" evidence="11">
    <location>
        <begin position="37"/>
        <end position="61"/>
    </location>
</feature>
<keyword evidence="6" id="KW-0547">Nucleotide-binding</keyword>
<dbReference type="InterPro" id="IPR017871">
    <property type="entry name" value="ABC_transporter-like_CS"/>
</dbReference>
<comment type="subcellular location">
    <subcellularLocation>
        <location evidence="1">Membrane</location>
        <topology evidence="1">Multi-pass membrane protein</topology>
    </subcellularLocation>
</comment>
<dbReference type="GO" id="GO:0005524">
    <property type="term" value="F:ATP binding"/>
    <property type="evidence" value="ECO:0007669"/>
    <property type="project" value="UniProtKB-KW"/>
</dbReference>
<dbReference type="PROSITE" id="PS50893">
    <property type="entry name" value="ABC_TRANSPORTER_2"/>
    <property type="match status" value="1"/>
</dbReference>
<dbReference type="SUPFAM" id="SSF52540">
    <property type="entry name" value="P-loop containing nucleoside triphosphate hydrolases"/>
    <property type="match status" value="1"/>
</dbReference>
<dbReference type="InterPro" id="IPR003593">
    <property type="entry name" value="AAA+_ATPase"/>
</dbReference>
<keyword evidence="15" id="KW-1185">Reference proteome</keyword>
<feature type="transmembrane region" description="Helical" evidence="11">
    <location>
        <begin position="347"/>
        <end position="371"/>
    </location>
</feature>
<keyword evidence="7" id="KW-0067">ATP-binding</keyword>
<evidence type="ECO:0000256" key="9">
    <source>
        <dbReference type="ARBA" id="ARBA00023136"/>
    </source>
</evidence>
<dbReference type="PANTHER" id="PTHR19229">
    <property type="entry name" value="ATP-BINDING CASSETTE TRANSPORTER SUBFAMILY A ABCA"/>
    <property type="match status" value="1"/>
</dbReference>
<reference evidence="14" key="2">
    <citation type="submission" date="2020-12" db="EMBL/GenBank/DDBJ databases">
        <title>New Spironucleus salmonicida genome in near-complete chromosomes.</title>
        <authorList>
            <person name="Xu F."/>
            <person name="Kurt Z."/>
            <person name="Jimenez-Gonzalez A."/>
            <person name="Astvaldsson A."/>
            <person name="Andersson J.O."/>
            <person name="Svard S.G."/>
        </authorList>
    </citation>
    <scope>NUCLEOTIDE SEQUENCE</scope>
    <source>
        <strain evidence="14">ATCC 50377</strain>
    </source>
</reference>
<evidence type="ECO:0000256" key="11">
    <source>
        <dbReference type="SAM" id="Phobius"/>
    </source>
</evidence>
<dbReference type="EMBL" id="AUWU02000002">
    <property type="protein sequence ID" value="KAH0576489.1"/>
    <property type="molecule type" value="Genomic_DNA"/>
</dbReference>
<dbReference type="FunFam" id="3.40.50.300:FF:000335">
    <property type="entry name" value="ATP binding cassette subfamily A member 5"/>
    <property type="match status" value="1"/>
</dbReference>
<dbReference type="InterPro" id="IPR027417">
    <property type="entry name" value="P-loop_NTPase"/>
</dbReference>
<evidence type="ECO:0000313" key="15">
    <source>
        <dbReference type="Proteomes" id="UP000018208"/>
    </source>
</evidence>
<evidence type="ECO:0000256" key="1">
    <source>
        <dbReference type="ARBA" id="ARBA00004141"/>
    </source>
</evidence>
<evidence type="ECO:0000313" key="13">
    <source>
        <dbReference type="EMBL" id="EST45783.1"/>
    </source>
</evidence>
<feature type="transmembrane region" description="Helical" evidence="11">
    <location>
        <begin position="415"/>
        <end position="436"/>
    </location>
</feature>
<dbReference type="EMBL" id="KI546089">
    <property type="protein sequence ID" value="EST45783.1"/>
    <property type="molecule type" value="Genomic_DNA"/>
</dbReference>
<keyword evidence="8 11" id="KW-1133">Transmembrane helix</keyword>
<dbReference type="VEuPathDB" id="GiardiaDB:SS50377_22053"/>
<dbReference type="InterPro" id="IPR026082">
    <property type="entry name" value="ABCA"/>
</dbReference>
<keyword evidence="9 11" id="KW-0472">Membrane</keyword>
<evidence type="ECO:0000313" key="14">
    <source>
        <dbReference type="EMBL" id="KAH0576489.1"/>
    </source>
</evidence>
<evidence type="ECO:0000256" key="3">
    <source>
        <dbReference type="ARBA" id="ARBA00022448"/>
    </source>
</evidence>
<feature type="transmembrane region" description="Helical" evidence="11">
    <location>
        <begin position="383"/>
        <end position="403"/>
    </location>
</feature>
<evidence type="ECO:0000256" key="2">
    <source>
        <dbReference type="ARBA" id="ARBA00008869"/>
    </source>
</evidence>
<dbReference type="GO" id="GO:0016020">
    <property type="term" value="C:membrane"/>
    <property type="evidence" value="ECO:0007669"/>
    <property type="project" value="UniProtKB-SubCell"/>
</dbReference>
<feature type="compositionally biased region" description="Basic and acidic residues" evidence="10">
    <location>
        <begin position="615"/>
        <end position="626"/>
    </location>
</feature>
<dbReference type="CDD" id="cd03263">
    <property type="entry name" value="ABC_subfamily_A"/>
    <property type="match status" value="1"/>
</dbReference>
<dbReference type="PROSITE" id="PS00211">
    <property type="entry name" value="ABC_TRANSPORTER_1"/>
    <property type="match status" value="1"/>
</dbReference>
<evidence type="ECO:0000256" key="4">
    <source>
        <dbReference type="ARBA" id="ARBA00022692"/>
    </source>
</evidence>
<organism evidence="13">
    <name type="scientific">Spironucleus salmonicida</name>
    <dbReference type="NCBI Taxonomy" id="348837"/>
    <lineage>
        <taxon>Eukaryota</taxon>
        <taxon>Metamonada</taxon>
        <taxon>Diplomonadida</taxon>
        <taxon>Hexamitidae</taxon>
        <taxon>Hexamitinae</taxon>
        <taxon>Spironucleus</taxon>
    </lineage>
</organism>
<reference evidence="13 14" key="1">
    <citation type="journal article" date="2014" name="PLoS Genet.">
        <title>The Genome of Spironucleus salmonicida Highlights a Fish Pathogen Adapted to Fluctuating Environments.</title>
        <authorList>
            <person name="Xu F."/>
            <person name="Jerlstrom-Hultqvist J."/>
            <person name="Einarsson E."/>
            <person name="Astvaldsson A."/>
            <person name="Svard S.G."/>
            <person name="Andersson J.O."/>
        </authorList>
    </citation>
    <scope>NUCLEOTIDE SEQUENCE</scope>
    <source>
        <strain evidence="14">ATCC 50377</strain>
    </source>
</reference>
<evidence type="ECO:0000256" key="7">
    <source>
        <dbReference type="ARBA" id="ARBA00022840"/>
    </source>
</evidence>
<keyword evidence="3" id="KW-0813">Transport</keyword>
<dbReference type="GO" id="GO:0140359">
    <property type="term" value="F:ABC-type transporter activity"/>
    <property type="evidence" value="ECO:0007669"/>
    <property type="project" value="InterPro"/>
</dbReference>
<accession>V6LNH0</accession>
<keyword evidence="5" id="KW-0677">Repeat</keyword>
<evidence type="ECO:0000256" key="8">
    <source>
        <dbReference type="ARBA" id="ARBA00022989"/>
    </source>
</evidence>
<comment type="similarity">
    <text evidence="2">Belongs to the ABC transporter superfamily. ABCA family.</text>
</comment>
<gene>
    <name evidence="13" type="ORF">SS50377_14356</name>
    <name evidence="14" type="ORF">SS50377_22053</name>
</gene>
<evidence type="ECO:0000256" key="5">
    <source>
        <dbReference type="ARBA" id="ARBA00022737"/>
    </source>
</evidence>
<dbReference type="OrthoDB" id="10251693at2759"/>
<dbReference type="InterPro" id="IPR003439">
    <property type="entry name" value="ABC_transporter-like_ATP-bd"/>
</dbReference>
<dbReference type="GO" id="GO:0005319">
    <property type="term" value="F:lipid transporter activity"/>
    <property type="evidence" value="ECO:0007669"/>
    <property type="project" value="TreeGrafter"/>
</dbReference>
<dbReference type="Gene3D" id="3.40.50.300">
    <property type="entry name" value="P-loop containing nucleotide triphosphate hydrolases"/>
    <property type="match status" value="1"/>
</dbReference>
<dbReference type="SMART" id="SM00382">
    <property type="entry name" value="AAA"/>
    <property type="match status" value="1"/>
</dbReference>
<keyword evidence="4 11" id="KW-0812">Transmembrane</keyword>
<dbReference type="PANTHER" id="PTHR19229:SF36">
    <property type="entry name" value="ATP-BINDING CASSETTE SUB-FAMILY A MEMBER 2"/>
    <property type="match status" value="1"/>
</dbReference>
<evidence type="ECO:0000259" key="12">
    <source>
        <dbReference type="PROSITE" id="PS50893"/>
    </source>
</evidence>
<feature type="region of interest" description="Disordered" evidence="10">
    <location>
        <begin position="597"/>
        <end position="635"/>
    </location>
</feature>
<feature type="transmembrane region" description="Helical" evidence="11">
    <location>
        <begin position="496"/>
        <end position="517"/>
    </location>
</feature>
<sequence length="1009" mass="112775">MSKVQRTLEPSFNFPSPKPRQFLAVLLKNFTLLYQSFVGMLSIFVVVIILSSVLGYLHGFYVANYKPSTSVTSNDVLKFPVEGSPANINFNIFASIANEKTLGTCTNTTVCTGYLAGFNLLWQGQNINQLRYQKAPLPNIQNAASYQSLYWYPYFTVKTTGYEDYAAYQAKAVVSIMEGYMKASIQPTPSSPPPSDWFNHTNTVSMYQETDMYSTGIFYTAFTNTNKVVNNYYISGYTSHQTSLGYGVTNFQRYCGTQYAMFQNTLRFHFNPANTISPPTVFGYYKQFWATTQDSGADPSTPIFQCFLLPLSFYLLIPIFAFQFSQEKGDGLISLQQMMGLRYYPRFYADFTFALIVAFVLGIIITAIYGGTKMELITSNSPVGWFFCFILFILNVPILSQLIASVTDSGRLSSIVAIIIILAFSAGGFMLVSQSYDSDDPDNLVNPWLSLVPGFGPVVQVILMSQLIVTQKSENFLTNDQISFLHSQNPSLSQQAGYNMAISLLISYLVLFLYQGISIYLDKITPRKNGIPEHPMFFLYHVYVRACVKNNILPQEISFRKGFWAIGQIFINPKVLLVSQKEVDTFLIKNRKDDQVEDEDSEIEKSGGSTTFDYLRGKSETKDMRSTSDQSQTKNIQKAINARNKLSSNDPDLANEKKLVEQNIASNGTKALVKLVNLKKTFPGTRQTAAKHAVKGIYYVVGENECLCLLGGNGCGKTTQINMISMLFKPTSGTAYVCGSSITDSSQKQQIQDNLGICPQFDILYPTMSIRQHLQFYAKIKGTDSKIESEHISDLLDAVELTQYSNKASKKLSGGMKRRLSIAIALCNRPKVLIFDEPSSGLDVSTRRQLWNVILKARTGRAILLTTHAMEEAECLSTRIAIMAEGKIRSIGAQQHLQHKFGTGYQLRICANKDKLQPSQQGVYVGSVYLSSDLEQQVHSKILDVSRGLILTSCYQGQMVYAVPPELKVSMIFGEMETLMKNPDSGISDWGLNQTSLESVFMKVVSNSY</sequence>
<dbReference type="Proteomes" id="UP000018208">
    <property type="component" value="Unassembled WGS sequence"/>
</dbReference>
<feature type="transmembrane region" description="Helical" evidence="11">
    <location>
        <begin position="448"/>
        <end position="469"/>
    </location>
</feature>
<dbReference type="Pfam" id="PF00005">
    <property type="entry name" value="ABC_tran"/>
    <property type="match status" value="1"/>
</dbReference>
<evidence type="ECO:0000256" key="6">
    <source>
        <dbReference type="ARBA" id="ARBA00022741"/>
    </source>
</evidence>
<dbReference type="AlphaFoldDB" id="V6LNH0"/>
<proteinExistence type="inferred from homology"/>
<name>V6LNH0_9EUKA</name>
<evidence type="ECO:0000256" key="10">
    <source>
        <dbReference type="SAM" id="MobiDB-lite"/>
    </source>
</evidence>
<protein>
    <submittedName>
        <fullName evidence="13">ABC transporter family protein</fullName>
    </submittedName>
</protein>
<dbReference type="GO" id="GO:0016887">
    <property type="term" value="F:ATP hydrolysis activity"/>
    <property type="evidence" value="ECO:0007669"/>
    <property type="project" value="InterPro"/>
</dbReference>
<feature type="domain" description="ABC transporter" evidence="12">
    <location>
        <begin position="673"/>
        <end position="910"/>
    </location>
</feature>